<organism evidence="2 3">
    <name type="scientific">Salix purpurea</name>
    <name type="common">Purple osier willow</name>
    <dbReference type="NCBI Taxonomy" id="77065"/>
    <lineage>
        <taxon>Eukaryota</taxon>
        <taxon>Viridiplantae</taxon>
        <taxon>Streptophyta</taxon>
        <taxon>Embryophyta</taxon>
        <taxon>Tracheophyta</taxon>
        <taxon>Spermatophyta</taxon>
        <taxon>Magnoliopsida</taxon>
        <taxon>eudicotyledons</taxon>
        <taxon>Gunneridae</taxon>
        <taxon>Pentapetalae</taxon>
        <taxon>rosids</taxon>
        <taxon>fabids</taxon>
        <taxon>Malpighiales</taxon>
        <taxon>Salicaceae</taxon>
        <taxon>Saliceae</taxon>
        <taxon>Salix</taxon>
    </lineage>
</organism>
<keyword evidence="3" id="KW-1185">Reference proteome</keyword>
<dbReference type="AlphaFoldDB" id="A0A9Q0ZA67"/>
<accession>A0A9Q0ZA67</accession>
<reference evidence="2" key="2">
    <citation type="journal article" date="2023" name="Int. J. Mol. Sci.">
        <title>De Novo Assembly and Annotation of 11 Diverse Shrub Willow (Salix) Genomes Reveals Novel Gene Organization in Sex-Linked Regions.</title>
        <authorList>
            <person name="Hyden B."/>
            <person name="Feng K."/>
            <person name="Yates T.B."/>
            <person name="Jawdy S."/>
            <person name="Cereghino C."/>
            <person name="Smart L.B."/>
            <person name="Muchero W."/>
        </authorList>
    </citation>
    <scope>NUCLEOTIDE SEQUENCE</scope>
    <source>
        <tissue evidence="2">Shoot tip</tissue>
    </source>
</reference>
<gene>
    <name evidence="2" type="ORF">OIU79_004969</name>
</gene>
<evidence type="ECO:0000313" key="3">
    <source>
        <dbReference type="Proteomes" id="UP001151532"/>
    </source>
</evidence>
<feature type="chain" id="PRO_5040396533" evidence="1">
    <location>
        <begin position="23"/>
        <end position="160"/>
    </location>
</feature>
<evidence type="ECO:0000313" key="2">
    <source>
        <dbReference type="EMBL" id="KAJ6726941.1"/>
    </source>
</evidence>
<dbReference type="Proteomes" id="UP001151532">
    <property type="component" value="Chromosome 8"/>
</dbReference>
<protein>
    <submittedName>
        <fullName evidence="2">SYNTHASE COMPONENT I putative-RELATED</fullName>
    </submittedName>
</protein>
<name>A0A9Q0ZA67_SALPP</name>
<keyword evidence="1" id="KW-0732">Signal</keyword>
<evidence type="ECO:0000256" key="1">
    <source>
        <dbReference type="SAM" id="SignalP"/>
    </source>
</evidence>
<reference evidence="2" key="1">
    <citation type="submission" date="2022-11" db="EMBL/GenBank/DDBJ databases">
        <authorList>
            <person name="Hyden B.L."/>
            <person name="Feng K."/>
            <person name="Yates T."/>
            <person name="Jawdy S."/>
            <person name="Smart L.B."/>
            <person name="Muchero W."/>
        </authorList>
    </citation>
    <scope>NUCLEOTIDE SEQUENCE</scope>
    <source>
        <tissue evidence="2">Shoot tip</tissue>
    </source>
</reference>
<comment type="caution">
    <text evidence="2">The sequence shown here is derived from an EMBL/GenBank/DDBJ whole genome shotgun (WGS) entry which is preliminary data.</text>
</comment>
<proteinExistence type="predicted"/>
<dbReference type="EMBL" id="JAPFFK010000013">
    <property type="protein sequence ID" value="KAJ6726941.1"/>
    <property type="molecule type" value="Genomic_DNA"/>
</dbReference>
<dbReference type="OrthoDB" id="1708407at2759"/>
<dbReference type="Gene3D" id="3.60.120.10">
    <property type="entry name" value="Anthranilate synthase"/>
    <property type="match status" value="1"/>
</dbReference>
<feature type="signal peptide" evidence="1">
    <location>
        <begin position="1"/>
        <end position="22"/>
    </location>
</feature>
<sequence>MGFLFLTFKFNLDLVFPVVADATKLKEAAKLVPLHTCIFSDQLTPITVYRWLGKEDDSKAPPSFLFESVEPGSQVSSVLFGFYGSKFIISLSESMRNSLGEDIDRYSAIEDAYNDGMKCLEKLLARVQSIDARRFEQKGFILIVNVILHFLKLMANRCGY</sequence>
<dbReference type="InterPro" id="IPR005801">
    <property type="entry name" value="ADC_synthase"/>
</dbReference>